<dbReference type="STRING" id="7165.Q7QKB3"/>
<evidence type="ECO:0000256" key="7">
    <source>
        <dbReference type="ARBA" id="ARBA00022777"/>
    </source>
</evidence>
<reference evidence="16" key="6">
    <citation type="submission" date="2020-05" db="UniProtKB">
        <authorList>
            <consortium name="EnsemblMetazoa"/>
        </authorList>
    </citation>
    <scope>IDENTIFICATION</scope>
    <source>
        <strain evidence="16">PEST</strain>
    </source>
</reference>
<dbReference type="FunFam" id="1.10.510.10:FF:000816">
    <property type="entry name" value="Uncharacterized protein, isoform D"/>
    <property type="match status" value="1"/>
</dbReference>
<comment type="catalytic activity">
    <reaction evidence="11">
        <text>L-seryl-[protein] + ATP = O-phospho-L-seryl-[protein] + ADP + H(+)</text>
        <dbReference type="Rhea" id="RHEA:17989"/>
        <dbReference type="Rhea" id="RHEA-COMP:9863"/>
        <dbReference type="Rhea" id="RHEA-COMP:11604"/>
        <dbReference type="ChEBI" id="CHEBI:15378"/>
        <dbReference type="ChEBI" id="CHEBI:29999"/>
        <dbReference type="ChEBI" id="CHEBI:30616"/>
        <dbReference type="ChEBI" id="CHEBI:83421"/>
        <dbReference type="ChEBI" id="CHEBI:456216"/>
        <dbReference type="EC" id="2.7.11.17"/>
    </reaction>
</comment>
<reference evidence="15" key="5">
    <citation type="submission" date="2011-05" db="EMBL/GenBank/DDBJ databases">
        <authorList>
            <consortium name="VectorBase"/>
        </authorList>
    </citation>
    <scope>NUCLEOTIDE SEQUENCE</scope>
    <source>
        <strain evidence="15">PEST</strain>
    </source>
</reference>
<reference evidence="15 16" key="3">
    <citation type="journal article" date="2004" name="Trends Parasitol.">
        <title>The Anopheles gambiae genome: an update.</title>
        <authorList>
            <person name="Mongin E."/>
            <person name="Louis C."/>
            <person name="Holt R.A."/>
            <person name="Birney E."/>
            <person name="Collins F.H."/>
        </authorList>
    </citation>
    <scope>NUCLEOTIDE SEQUENCE</scope>
    <source>
        <strain evidence="15 16">PEST</strain>
    </source>
</reference>
<feature type="region of interest" description="Disordered" evidence="13">
    <location>
        <begin position="326"/>
        <end position="371"/>
    </location>
</feature>
<comment type="subcellular location">
    <subcellularLocation>
        <location evidence="1">Cytoplasm</location>
    </subcellularLocation>
</comment>
<evidence type="ECO:0000256" key="5">
    <source>
        <dbReference type="ARBA" id="ARBA00022679"/>
    </source>
</evidence>
<dbReference type="PROSITE" id="PS00107">
    <property type="entry name" value="PROTEIN_KINASE_ATP"/>
    <property type="match status" value="1"/>
</dbReference>
<dbReference type="SMART" id="SM00220">
    <property type="entry name" value="S_TKc"/>
    <property type="match status" value="1"/>
</dbReference>
<dbReference type="VEuPathDB" id="VectorBase:AGAMI1_005533"/>
<evidence type="ECO:0000256" key="3">
    <source>
        <dbReference type="ARBA" id="ARBA00022490"/>
    </source>
</evidence>
<evidence type="ECO:0000256" key="2">
    <source>
        <dbReference type="ARBA" id="ARBA00012434"/>
    </source>
</evidence>
<dbReference type="GO" id="GO:0005524">
    <property type="term" value="F:ATP binding"/>
    <property type="evidence" value="ECO:0007669"/>
    <property type="project" value="UniProtKB-UniRule"/>
</dbReference>
<feature type="region of interest" description="Disordered" evidence="13">
    <location>
        <begin position="163"/>
        <end position="207"/>
    </location>
</feature>
<sequence length="1114" mass="119063">MHSANCNRIQIRVSSGHAQLPLFEGGATSQPGLFMMPRIPFEHRHEPFAMASRVPLTYEMSPTVHTEADIESAVAVAKQVAEAVEEEEGSADDLHPRLPGTTTTAFQPSPVVVVPGSVTIVVECHNDADAAADGGTDGSRITTTTNNNSASMKCLNFTTSPHASARNTHAASGQGCISNTTVQDGGSETTTSSPSPPLSPPIATTTTTVDSAKSNQFVNHSFSCGRGEEDMGTSGSVVVASEDCAEAAQTQPGMTELARGFADVVRVSTSVPQPVTVSCCATGPGGNGVAPRGTPTAGTSFHYATAAAVAAVAMTAAAAAAAATTAAATVSPSRAKNPVTPCASGDGDDNPLPPPLPPPSIEPMAPTPAHHPVHYHPMITISDHNVDATANPNNRTTTTITTTTNPTVHELRREVSAGPSTQSCDNDHHHHHHHQQQQNYHHSNPTVVMPFVRPTNVPLDADRCDELTANVPSSTSNYHHHQYHHPVVTTTTTTTTSTTSVATNTVTGRTSKPPLHSYQHHYQSYHHHQLSTDSCGSSSSGGGVPPAVSMVAGGGTYRSHSARFMTQHIKILPKTQSLDLADNDDMLEASNRSESQLEISAAGIGPGAGGLRGRVLPKLQTLEQTTRPIYPNVPYSPYNSPYGSPRSGRRRTPLRESRRVSIEQSGSFLQLNQYKLLDQIGQGSYGLVKLAYSEEDSTHYAMKILSKRKLLRKAGLMRRGPKRGTSPLDRVYREIAVLKKLDHPNVVKLVEVLDDPLEDSLYLVFELVQQGEVLSIPTETPLSEERAWNVFRDVLLGVEYLHYQRIIHGDLKPANLLLSDSGSVKVADLGVCNEFLGEDAAMNNGSTAGTPAFRAPETLLPGQHFYNGKAADIWALGATLFSLVHGNVPFIATSVPGVYEKIKNDPLEFPANCSSAPASTISEELRDLISRMLDKDPQQRITLPQIKEHPWMTKHGTVRLPSEEENCRLVQISDEDMSSVVKSIPKLDTLILIKTMLKKHSFQNPFTKGISGRAPQAGGSRLERFCRSGRSNSAPGDYHTSERQPSSESLLPSVTEGVTSPLGSPDATSTVATITTGSIISELDSLTLRSDVSCPSSSTDNDTATVTIITTPPE</sequence>
<keyword evidence="7" id="KW-0418">Kinase</keyword>
<dbReference type="EnsemblMetazoa" id="AGAP002250-RA">
    <property type="protein sequence ID" value="AGAP002250-PA"/>
    <property type="gene ID" value="AGAP002250"/>
</dbReference>
<dbReference type="GO" id="GO:0051726">
    <property type="term" value="P:regulation of cell cycle"/>
    <property type="evidence" value="ECO:0000318"/>
    <property type="project" value="GO_Central"/>
</dbReference>
<dbReference type="SUPFAM" id="SSF56112">
    <property type="entry name" value="Protein kinase-like (PK-like)"/>
    <property type="match status" value="1"/>
</dbReference>
<feature type="compositionally biased region" description="Polar residues" evidence="13">
    <location>
        <begin position="1043"/>
        <end position="1069"/>
    </location>
</feature>
<protein>
    <recommendedName>
        <fullName evidence="2">calcium/calmodulin-dependent protein kinase</fullName>
        <ecNumber evidence="2">2.7.11.17</ecNumber>
    </recommendedName>
</protein>
<dbReference type="Pfam" id="PF00069">
    <property type="entry name" value="Pkinase"/>
    <property type="match status" value="1"/>
</dbReference>
<feature type="region of interest" description="Disordered" evidence="13">
    <location>
        <begin position="1090"/>
        <end position="1114"/>
    </location>
</feature>
<reference evidence="15" key="2">
    <citation type="submission" date="2002-03" db="EMBL/GenBank/DDBJ databases">
        <authorList>
            <consortium name="The Anopheles Genome Sequencing Consortium"/>
        </authorList>
    </citation>
    <scope>NUCLEOTIDE SEQUENCE</scope>
    <source>
        <strain evidence="15">PEST</strain>
    </source>
</reference>
<feature type="compositionally biased region" description="Low complexity" evidence="13">
    <location>
        <begin position="489"/>
        <end position="507"/>
    </location>
</feature>
<evidence type="ECO:0000259" key="14">
    <source>
        <dbReference type="PROSITE" id="PS50011"/>
    </source>
</evidence>
<dbReference type="Gene3D" id="3.30.200.20">
    <property type="entry name" value="Phosphorylase Kinase, domain 1"/>
    <property type="match status" value="1"/>
</dbReference>
<evidence type="ECO:0000256" key="9">
    <source>
        <dbReference type="ARBA" id="ARBA00022860"/>
    </source>
</evidence>
<evidence type="ECO:0000313" key="15">
    <source>
        <dbReference type="EMBL" id="EAA03786.5"/>
    </source>
</evidence>
<dbReference type="GO" id="GO:0005516">
    <property type="term" value="F:calmodulin binding"/>
    <property type="evidence" value="ECO:0007669"/>
    <property type="project" value="UniProtKB-KW"/>
</dbReference>
<feature type="compositionally biased region" description="Polar residues" evidence="13">
    <location>
        <begin position="163"/>
        <end position="186"/>
    </location>
</feature>
<dbReference type="PROSITE" id="PS00108">
    <property type="entry name" value="PROTEIN_KINASE_ST"/>
    <property type="match status" value="1"/>
</dbReference>
<evidence type="ECO:0000256" key="6">
    <source>
        <dbReference type="ARBA" id="ARBA00022741"/>
    </source>
</evidence>
<proteinExistence type="predicted"/>
<evidence type="ECO:0000313" key="16">
    <source>
        <dbReference type="EnsemblMetazoa" id="AGAP002250-PA"/>
    </source>
</evidence>
<dbReference type="InterPro" id="IPR017441">
    <property type="entry name" value="Protein_kinase_ATP_BS"/>
</dbReference>
<feature type="region of interest" description="Disordered" evidence="13">
    <location>
        <begin position="415"/>
        <end position="441"/>
    </location>
</feature>
<keyword evidence="5" id="KW-0808">Transferase</keyword>
<evidence type="ECO:0000256" key="13">
    <source>
        <dbReference type="SAM" id="MobiDB-lite"/>
    </source>
</evidence>
<evidence type="ECO:0000256" key="8">
    <source>
        <dbReference type="ARBA" id="ARBA00022840"/>
    </source>
</evidence>
<comment type="catalytic activity">
    <reaction evidence="10">
        <text>L-threonyl-[protein] + ATP = O-phospho-L-threonyl-[protein] + ADP + H(+)</text>
        <dbReference type="Rhea" id="RHEA:46608"/>
        <dbReference type="Rhea" id="RHEA-COMP:11060"/>
        <dbReference type="Rhea" id="RHEA-COMP:11605"/>
        <dbReference type="ChEBI" id="CHEBI:15378"/>
        <dbReference type="ChEBI" id="CHEBI:30013"/>
        <dbReference type="ChEBI" id="CHEBI:30616"/>
        <dbReference type="ChEBI" id="CHEBI:61977"/>
        <dbReference type="ChEBI" id="CHEBI:456216"/>
        <dbReference type="EC" id="2.7.11.17"/>
    </reaction>
</comment>
<dbReference type="Proteomes" id="UP000007062">
    <property type="component" value="Chromosome 2R"/>
</dbReference>
<reference evidence="15 17" key="1">
    <citation type="journal article" date="2002" name="Science">
        <title>The genome sequence of the malaria mosquito Anopheles gambiae.</title>
        <authorList>
            <person name="Holt R.A."/>
            <person name="Subramanian G.M."/>
            <person name="Halpern A."/>
            <person name="Sutton G.G."/>
            <person name="Charlab R."/>
            <person name="Nusskern D.R."/>
            <person name="Wincker P."/>
            <person name="Clark A.G."/>
            <person name="Ribeiro J.M."/>
            <person name="Wides R."/>
            <person name="Salzberg S.L."/>
            <person name="Loftus B."/>
            <person name="Yandell M."/>
            <person name="Majoros W.H."/>
            <person name="Rusch D.B."/>
            <person name="Lai Z."/>
            <person name="Kraft C.L."/>
            <person name="Abril J.F."/>
            <person name="Anthouard V."/>
            <person name="Arensburger P."/>
            <person name="Atkinson P.W."/>
            <person name="Baden H."/>
            <person name="de Berardinis V."/>
            <person name="Baldwin D."/>
            <person name="Benes V."/>
            <person name="Biedler J."/>
            <person name="Blass C."/>
            <person name="Bolanos R."/>
            <person name="Boscus D."/>
            <person name="Barnstead M."/>
            <person name="Cai S."/>
            <person name="Center A."/>
            <person name="Chaturverdi K."/>
            <person name="Christophides G.K."/>
            <person name="Chrystal M.A."/>
            <person name="Clamp M."/>
            <person name="Cravchik A."/>
            <person name="Curwen V."/>
            <person name="Dana A."/>
            <person name="Delcher A."/>
            <person name="Dew I."/>
            <person name="Evans C.A."/>
            <person name="Flanigan M."/>
            <person name="Grundschober-Freimoser A."/>
            <person name="Friedli L."/>
            <person name="Gu Z."/>
            <person name="Guan P."/>
            <person name="Guigo R."/>
            <person name="Hillenmeyer M.E."/>
            <person name="Hladun S.L."/>
            <person name="Hogan J.R."/>
            <person name="Hong Y.S."/>
            <person name="Hoover J."/>
            <person name="Jaillon O."/>
            <person name="Ke Z."/>
            <person name="Kodira C."/>
            <person name="Kokoza E."/>
            <person name="Koutsos A."/>
            <person name="Letunic I."/>
            <person name="Levitsky A."/>
            <person name="Liang Y."/>
            <person name="Lin J.J."/>
            <person name="Lobo N.F."/>
            <person name="Lopez J.R."/>
            <person name="Malek J.A."/>
            <person name="McIntosh T.C."/>
            <person name="Meister S."/>
            <person name="Miller J."/>
            <person name="Mobarry C."/>
            <person name="Mongin E."/>
            <person name="Murphy S.D."/>
            <person name="O'Brochta D.A."/>
            <person name="Pfannkoch C."/>
            <person name="Qi R."/>
            <person name="Regier M.A."/>
            <person name="Remington K."/>
            <person name="Shao H."/>
            <person name="Sharakhova M.V."/>
            <person name="Sitter C.D."/>
            <person name="Shetty J."/>
            <person name="Smith T.J."/>
            <person name="Strong R."/>
            <person name="Sun J."/>
            <person name="Thomasova D."/>
            <person name="Ton L.Q."/>
            <person name="Topalis P."/>
            <person name="Tu Z."/>
            <person name="Unger M.F."/>
            <person name="Walenz B."/>
            <person name="Wang A."/>
            <person name="Wang J."/>
            <person name="Wang M."/>
            <person name="Wang X."/>
            <person name="Woodford K.J."/>
            <person name="Wortman J.R."/>
            <person name="Wu M."/>
            <person name="Yao A."/>
            <person name="Zdobnov E.M."/>
            <person name="Zhang H."/>
            <person name="Zhao Q."/>
            <person name="Zhao S."/>
            <person name="Zhu S.C."/>
            <person name="Zhimulev I."/>
            <person name="Coluzzi M."/>
            <person name="della Torre A."/>
            <person name="Roth C.W."/>
            <person name="Louis C."/>
            <person name="Kalush F."/>
            <person name="Mural R.J."/>
            <person name="Myers E.W."/>
            <person name="Adams M.D."/>
            <person name="Smith H.O."/>
            <person name="Broder S."/>
            <person name="Gardner M.J."/>
            <person name="Fraser C.M."/>
            <person name="Birney E."/>
            <person name="Bork P."/>
            <person name="Brey P.T."/>
            <person name="Venter J.C."/>
            <person name="Weissenbach J."/>
            <person name="Kafatos F.C."/>
            <person name="Collins F.H."/>
            <person name="Hoffman S.L."/>
        </authorList>
    </citation>
    <scope>NUCLEOTIDE SEQUENCE [LARGE SCALE GENOMIC DNA]</scope>
    <source>
        <strain evidence="15 17">PEST</strain>
    </source>
</reference>
<dbReference type="PANTHER" id="PTHR43895">
    <property type="entry name" value="CALCIUM/CALMODULIN-DEPENDENT PROTEIN KINASE KINASE-RELATED"/>
    <property type="match status" value="1"/>
</dbReference>
<dbReference type="EMBL" id="AAAB01008799">
    <property type="protein sequence ID" value="EAA03786.5"/>
    <property type="molecule type" value="Genomic_DNA"/>
</dbReference>
<evidence type="ECO:0000313" key="17">
    <source>
        <dbReference type="Proteomes" id="UP000007062"/>
    </source>
</evidence>
<evidence type="ECO:0000256" key="1">
    <source>
        <dbReference type="ARBA" id="ARBA00004496"/>
    </source>
</evidence>
<gene>
    <name evidence="15" type="ORF">AgaP_AGAP002250</name>
</gene>
<dbReference type="InterPro" id="IPR008271">
    <property type="entry name" value="Ser/Thr_kinase_AS"/>
</dbReference>
<dbReference type="InterPro" id="IPR011009">
    <property type="entry name" value="Kinase-like_dom_sf"/>
</dbReference>
<feature type="binding site" evidence="12">
    <location>
        <position position="703"/>
    </location>
    <ligand>
        <name>ATP</name>
        <dbReference type="ChEBI" id="CHEBI:30616"/>
    </ligand>
</feature>
<dbReference type="EC" id="2.7.11.17" evidence="2"/>
<reference evidence="15" key="4">
    <citation type="journal article" date="2007" name="Genome Biol.">
        <title>Update of the Anopheles gambiae PEST genome assembly.</title>
        <authorList>
            <person name="Sharakhova M.V."/>
            <person name="Hammond M.P."/>
            <person name="Lobo N.F."/>
            <person name="Krzywinski J."/>
            <person name="Unger M.F."/>
            <person name="Hillenmeyer M.E."/>
            <person name="Bruggner R.V."/>
            <person name="Birney E."/>
            <person name="Collins F.H."/>
        </authorList>
    </citation>
    <scope>NUCLEOTIDE SEQUENCE</scope>
    <source>
        <strain evidence="15">PEST</strain>
    </source>
</reference>
<dbReference type="eggNOG" id="KOG0585">
    <property type="taxonomic scope" value="Eukaryota"/>
</dbReference>
<feature type="domain" description="Protein kinase" evidence="14">
    <location>
        <begin position="674"/>
        <end position="952"/>
    </location>
</feature>
<dbReference type="GO" id="GO:0005634">
    <property type="term" value="C:nucleus"/>
    <property type="evidence" value="ECO:0007669"/>
    <property type="project" value="UniProtKB-ARBA"/>
</dbReference>
<keyword evidence="4" id="KW-0723">Serine/threonine-protein kinase</keyword>
<dbReference type="PaxDb" id="7165-AGAP002250-PA"/>
<dbReference type="AlphaFoldDB" id="Q7QKB3"/>
<keyword evidence="3" id="KW-0963">Cytoplasm</keyword>
<keyword evidence="17" id="KW-1185">Reference proteome</keyword>
<dbReference type="PROSITE" id="PS50011">
    <property type="entry name" value="PROTEIN_KINASE_DOM"/>
    <property type="match status" value="1"/>
</dbReference>
<organism evidence="15">
    <name type="scientific">Anopheles gambiae</name>
    <name type="common">African malaria mosquito</name>
    <dbReference type="NCBI Taxonomy" id="7165"/>
    <lineage>
        <taxon>Eukaryota</taxon>
        <taxon>Metazoa</taxon>
        <taxon>Ecdysozoa</taxon>
        <taxon>Arthropoda</taxon>
        <taxon>Hexapoda</taxon>
        <taxon>Insecta</taxon>
        <taxon>Pterygota</taxon>
        <taxon>Neoptera</taxon>
        <taxon>Endopterygota</taxon>
        <taxon>Diptera</taxon>
        <taxon>Nematocera</taxon>
        <taxon>Culicoidea</taxon>
        <taxon>Culicidae</taxon>
        <taxon>Anophelinae</taxon>
        <taxon>Anopheles</taxon>
    </lineage>
</organism>
<keyword evidence="9" id="KW-0112">Calmodulin-binding</keyword>
<accession>Q7QKB3</accession>
<feature type="compositionally biased region" description="Pro residues" evidence="13">
    <location>
        <begin position="351"/>
        <end position="361"/>
    </location>
</feature>
<dbReference type="InterPro" id="IPR000719">
    <property type="entry name" value="Prot_kinase_dom"/>
</dbReference>
<dbReference type="FunFam" id="3.30.200.20:FF:000429">
    <property type="entry name" value="Calcium/calmodulin-dependent protein kinase kinase"/>
    <property type="match status" value="1"/>
</dbReference>
<dbReference type="PANTHER" id="PTHR43895:SF164">
    <property type="entry name" value="CALCIUM_CALMODULIN-DEPENDENT PROTEIN KINASE KINASE"/>
    <property type="match status" value="1"/>
</dbReference>
<evidence type="ECO:0000256" key="4">
    <source>
        <dbReference type="ARBA" id="ARBA00022527"/>
    </source>
</evidence>
<evidence type="ECO:0000256" key="11">
    <source>
        <dbReference type="ARBA" id="ARBA00047430"/>
    </source>
</evidence>
<feature type="region of interest" description="Disordered" evidence="13">
    <location>
        <begin position="1026"/>
        <end position="1069"/>
    </location>
</feature>
<feature type="region of interest" description="Disordered" evidence="13">
    <location>
        <begin position="626"/>
        <end position="659"/>
    </location>
</feature>
<evidence type="ECO:0000256" key="12">
    <source>
        <dbReference type="PROSITE-ProRule" id="PRU10141"/>
    </source>
</evidence>
<dbReference type="VEuPathDB" id="VectorBase:AGAP002250"/>
<dbReference type="HOGENOM" id="CLU_281338_0_0_1"/>
<dbReference type="GO" id="GO:0005737">
    <property type="term" value="C:cytoplasm"/>
    <property type="evidence" value="ECO:0007669"/>
    <property type="project" value="UniProtKB-SubCell"/>
</dbReference>
<dbReference type="GO" id="GO:0004674">
    <property type="term" value="F:protein serine/threonine kinase activity"/>
    <property type="evidence" value="ECO:0000318"/>
    <property type="project" value="GO_Central"/>
</dbReference>
<dbReference type="GO" id="GO:0004683">
    <property type="term" value="F:calcium/calmodulin-dependent protein kinase activity"/>
    <property type="evidence" value="ECO:0007669"/>
    <property type="project" value="UniProtKB-EC"/>
</dbReference>
<feature type="region of interest" description="Disordered" evidence="13">
    <location>
        <begin position="489"/>
        <end position="512"/>
    </location>
</feature>
<feature type="compositionally biased region" description="Low complexity" evidence="13">
    <location>
        <begin position="628"/>
        <end position="646"/>
    </location>
</feature>
<dbReference type="Gene3D" id="1.10.510.10">
    <property type="entry name" value="Transferase(Phosphotransferase) domain 1"/>
    <property type="match status" value="1"/>
</dbReference>
<keyword evidence="8 12" id="KW-0067">ATP-binding</keyword>
<evidence type="ECO:0000256" key="10">
    <source>
        <dbReference type="ARBA" id="ARBA00047307"/>
    </source>
</evidence>
<keyword evidence="6 12" id="KW-0547">Nucleotide-binding</keyword>
<name>Q7QKB3_ANOGA</name>